<evidence type="ECO:0000259" key="7">
    <source>
        <dbReference type="PROSITE" id="PS51379"/>
    </source>
</evidence>
<dbReference type="InterPro" id="IPR017896">
    <property type="entry name" value="4Fe4S_Fe-S-bd"/>
</dbReference>
<feature type="domain" description="4Fe-4S ferredoxin-type" evidence="7">
    <location>
        <begin position="82"/>
        <end position="111"/>
    </location>
</feature>
<dbReference type="SUPFAM" id="SSF51905">
    <property type="entry name" value="FAD/NAD(P)-binding domain"/>
    <property type="match status" value="3"/>
</dbReference>
<dbReference type="InterPro" id="IPR050097">
    <property type="entry name" value="Ferredoxin-NADP_redctase_2"/>
</dbReference>
<organism evidence="8 9">
    <name type="scientific">Eiseniibacteriota bacterium</name>
    <dbReference type="NCBI Taxonomy" id="2212470"/>
    <lineage>
        <taxon>Bacteria</taxon>
        <taxon>Candidatus Eiseniibacteriota</taxon>
    </lineage>
</organism>
<dbReference type="PROSITE" id="PS00198">
    <property type="entry name" value="4FE4S_FER_1"/>
    <property type="match status" value="1"/>
</dbReference>
<dbReference type="Pfam" id="PF13738">
    <property type="entry name" value="Pyr_redox_3"/>
    <property type="match status" value="1"/>
</dbReference>
<keyword evidence="2" id="KW-0479">Metal-binding</keyword>
<evidence type="ECO:0000256" key="5">
    <source>
        <dbReference type="ARBA" id="ARBA00023014"/>
    </source>
</evidence>
<dbReference type="InterPro" id="IPR017900">
    <property type="entry name" value="4Fe4S_Fe_S_CS"/>
</dbReference>
<feature type="domain" description="4Fe-4S ferredoxin-type" evidence="7">
    <location>
        <begin position="51"/>
        <end position="81"/>
    </location>
</feature>
<dbReference type="GO" id="GO:0046872">
    <property type="term" value="F:metal ion binding"/>
    <property type="evidence" value="ECO:0007669"/>
    <property type="project" value="UniProtKB-KW"/>
</dbReference>
<reference evidence="8" key="1">
    <citation type="submission" date="2020-04" db="EMBL/GenBank/DDBJ databases">
        <authorList>
            <person name="Zhang T."/>
        </authorList>
    </citation>
    <scope>NUCLEOTIDE SEQUENCE</scope>
    <source>
        <strain evidence="8">HKST-UBA02</strain>
    </source>
</reference>
<reference evidence="8" key="2">
    <citation type="journal article" date="2021" name="Microbiome">
        <title>Successional dynamics and alternative stable states in a saline activated sludge microbial community over 9 years.</title>
        <authorList>
            <person name="Wang Y."/>
            <person name="Ye J."/>
            <person name="Ju F."/>
            <person name="Liu L."/>
            <person name="Boyd J.A."/>
            <person name="Deng Y."/>
            <person name="Parks D.H."/>
            <person name="Jiang X."/>
            <person name="Yin X."/>
            <person name="Woodcroft B.J."/>
            <person name="Tyson G.W."/>
            <person name="Hugenholtz P."/>
            <person name="Polz M.F."/>
            <person name="Zhang T."/>
        </authorList>
    </citation>
    <scope>NUCLEOTIDE SEQUENCE</scope>
    <source>
        <strain evidence="8">HKST-UBA02</strain>
    </source>
</reference>
<keyword evidence="6" id="KW-1133">Transmembrane helix</keyword>
<evidence type="ECO:0000256" key="3">
    <source>
        <dbReference type="ARBA" id="ARBA00023002"/>
    </source>
</evidence>
<dbReference type="PRINTS" id="PR00368">
    <property type="entry name" value="FADPNR"/>
</dbReference>
<dbReference type="Pfam" id="PF13237">
    <property type="entry name" value="Fer4_10"/>
    <property type="match status" value="1"/>
</dbReference>
<dbReference type="EMBL" id="JAGQHS010000280">
    <property type="protein sequence ID" value="MCA9759183.1"/>
    <property type="molecule type" value="Genomic_DNA"/>
</dbReference>
<evidence type="ECO:0000256" key="1">
    <source>
        <dbReference type="ARBA" id="ARBA00022630"/>
    </source>
</evidence>
<comment type="caution">
    <text evidence="8">The sequence shown here is derived from an EMBL/GenBank/DDBJ whole genome shotgun (WGS) entry which is preliminary data.</text>
</comment>
<evidence type="ECO:0000256" key="2">
    <source>
        <dbReference type="ARBA" id="ARBA00022723"/>
    </source>
</evidence>
<keyword evidence="3" id="KW-0560">Oxidoreductase</keyword>
<keyword evidence="6" id="KW-0812">Transmembrane</keyword>
<keyword evidence="6" id="KW-0472">Membrane</keyword>
<feature type="transmembrane region" description="Helical" evidence="6">
    <location>
        <begin position="6"/>
        <end position="23"/>
    </location>
</feature>
<evidence type="ECO:0000313" key="9">
    <source>
        <dbReference type="Proteomes" id="UP000739538"/>
    </source>
</evidence>
<dbReference type="SUPFAM" id="SSF54862">
    <property type="entry name" value="4Fe-4S ferredoxins"/>
    <property type="match status" value="1"/>
</dbReference>
<evidence type="ECO:0000256" key="4">
    <source>
        <dbReference type="ARBA" id="ARBA00023004"/>
    </source>
</evidence>
<dbReference type="Gene3D" id="3.50.50.60">
    <property type="entry name" value="FAD/NAD(P)-binding domain"/>
    <property type="match status" value="2"/>
</dbReference>
<dbReference type="PRINTS" id="PR00469">
    <property type="entry name" value="PNDRDTASEII"/>
</dbReference>
<keyword evidence="4" id="KW-0408">Iron</keyword>
<dbReference type="AlphaFoldDB" id="A0A956NJZ1"/>
<dbReference type="PANTHER" id="PTHR48105">
    <property type="entry name" value="THIOREDOXIN REDUCTASE 1-RELATED-RELATED"/>
    <property type="match status" value="1"/>
</dbReference>
<dbReference type="InterPro" id="IPR036188">
    <property type="entry name" value="FAD/NAD-bd_sf"/>
</dbReference>
<keyword evidence="1" id="KW-0285">Flavoprotein</keyword>
<keyword evidence="5" id="KW-0411">Iron-sulfur</keyword>
<name>A0A956NJZ1_UNCEI</name>
<evidence type="ECO:0000313" key="8">
    <source>
        <dbReference type="EMBL" id="MCA9759183.1"/>
    </source>
</evidence>
<sequence>MSESGFIWGGVVVVSAVVFAYYLRQFTRRAKADEARQASARQAGIDKAVSQHPHIDELSCIGCGSCVDACPEGDVLGIVSGVAVLINGLRCVGHGRCAEVCPVGAIQIGLGDISMRTDLPILGAGQETTVPGVFVAGELSGFSLIRNAITQGAEVADHIAKHRPRSTDPNVLDLVVVGAGPAGISAALSAKRAGLRCVVVDQQGVGGTILQFPRRKLVLTQPVELPLYGMLRSSEYTKEELVDIWSEIPERFDLDVRIGHRVVGVEKTGGGFRVSTENGPSWDTVNVMLALGRRGSPRKLGVPGENQAKVLYQLLDAKSYKGRRVLVVGGGDSAVEAAMALAKQNGTQVTISYRKDQFARIKKRNQDRLDPLLASGKIKTLYSSNVLSVGADRVRLAVPEGELDLPNDDVFVLIGGDPPYPFLRGIGIRFGGETTSATERSAVAQA</sequence>
<accession>A0A956NJZ1</accession>
<gene>
    <name evidence="8" type="ORF">KDA27_25540</name>
</gene>
<evidence type="ECO:0000256" key="6">
    <source>
        <dbReference type="SAM" id="Phobius"/>
    </source>
</evidence>
<protein>
    <submittedName>
        <fullName evidence="8">NAD(P)-binding domain-containing protein</fullName>
    </submittedName>
</protein>
<dbReference type="GO" id="GO:0016491">
    <property type="term" value="F:oxidoreductase activity"/>
    <property type="evidence" value="ECO:0007669"/>
    <property type="project" value="UniProtKB-KW"/>
</dbReference>
<dbReference type="GO" id="GO:0051536">
    <property type="term" value="F:iron-sulfur cluster binding"/>
    <property type="evidence" value="ECO:0007669"/>
    <property type="project" value="UniProtKB-KW"/>
</dbReference>
<dbReference type="Gene3D" id="3.30.70.20">
    <property type="match status" value="1"/>
</dbReference>
<proteinExistence type="predicted"/>
<dbReference type="Proteomes" id="UP000739538">
    <property type="component" value="Unassembled WGS sequence"/>
</dbReference>
<dbReference type="PROSITE" id="PS51379">
    <property type="entry name" value="4FE4S_FER_2"/>
    <property type="match status" value="2"/>
</dbReference>